<evidence type="ECO:0000256" key="1">
    <source>
        <dbReference type="SAM" id="MobiDB-lite"/>
    </source>
</evidence>
<organism evidence="2 3">
    <name type="scientific">Paramecium sonneborni</name>
    <dbReference type="NCBI Taxonomy" id="65129"/>
    <lineage>
        <taxon>Eukaryota</taxon>
        <taxon>Sar</taxon>
        <taxon>Alveolata</taxon>
        <taxon>Ciliophora</taxon>
        <taxon>Intramacronucleata</taxon>
        <taxon>Oligohymenophorea</taxon>
        <taxon>Peniculida</taxon>
        <taxon>Parameciidae</taxon>
        <taxon>Paramecium</taxon>
    </lineage>
</organism>
<feature type="compositionally biased region" description="Basic and acidic residues" evidence="1">
    <location>
        <begin position="95"/>
        <end position="107"/>
    </location>
</feature>
<reference evidence="2" key="1">
    <citation type="submission" date="2021-01" db="EMBL/GenBank/DDBJ databases">
        <authorList>
            <consortium name="Genoscope - CEA"/>
            <person name="William W."/>
        </authorList>
    </citation>
    <scope>NUCLEOTIDE SEQUENCE</scope>
</reference>
<dbReference type="Proteomes" id="UP000692954">
    <property type="component" value="Unassembled WGS sequence"/>
</dbReference>
<gene>
    <name evidence="2" type="ORF">PSON_ATCC_30995.1.T1070054</name>
</gene>
<feature type="compositionally biased region" description="Basic and acidic residues" evidence="1">
    <location>
        <begin position="68"/>
        <end position="81"/>
    </location>
</feature>
<feature type="region of interest" description="Disordered" evidence="1">
    <location>
        <begin position="53"/>
        <end position="141"/>
    </location>
</feature>
<dbReference type="EMBL" id="CAJJDN010000107">
    <property type="protein sequence ID" value="CAD8114928.1"/>
    <property type="molecule type" value="Genomic_DNA"/>
</dbReference>
<proteinExistence type="predicted"/>
<name>A0A8S1QG44_9CILI</name>
<dbReference type="OrthoDB" id="306365at2759"/>
<keyword evidence="3" id="KW-1185">Reference proteome</keyword>
<protein>
    <submittedName>
        <fullName evidence="2">Uncharacterized protein</fullName>
    </submittedName>
</protein>
<comment type="caution">
    <text evidence="2">The sequence shown here is derived from an EMBL/GenBank/DDBJ whole genome shotgun (WGS) entry which is preliminary data.</text>
</comment>
<evidence type="ECO:0000313" key="2">
    <source>
        <dbReference type="EMBL" id="CAD8114928.1"/>
    </source>
</evidence>
<dbReference type="AlphaFoldDB" id="A0A8S1QG44"/>
<evidence type="ECO:0000313" key="3">
    <source>
        <dbReference type="Proteomes" id="UP000692954"/>
    </source>
</evidence>
<sequence length="160" mass="18969">MDAYICPKAQNISPDEITVQKKPQIDIYKPPQIHKLQPIIKLSFPEENMDIQRERQYSMLKQTTQDNRISKQEINENRIEQLEQNEENPLYFQNDQRDQQNDSREDSNSALLEVKYKPILKNPISPKNCQNDGESQKSVKKVTFNKKQNVIYSSFRKQKQ</sequence>
<accession>A0A8S1QG44</accession>